<dbReference type="Pfam" id="PF14305">
    <property type="entry name" value="ATPgrasp_TupA"/>
    <property type="match status" value="1"/>
</dbReference>
<reference evidence="1" key="1">
    <citation type="journal article" date="2015" name="Genome Biol. Evol.">
        <title>Extensive Capsule Locus Variation and Large-Scale Genomic Recombination within the Klebsiella pneumoniae Clonal Group 258.</title>
        <authorList>
            <person name="Wyres K.L."/>
            <person name="Gorrie C."/>
            <person name="Edwards D.J."/>
            <person name="Wertheim H.F."/>
            <person name="Hsu L.Y."/>
            <person name="Van Kinh N."/>
            <person name="Zadoks R."/>
            <person name="Baker S."/>
            <person name="Holt K.E."/>
        </authorList>
    </citation>
    <scope>NUCLEOTIDE SEQUENCE</scope>
    <source>
        <strain evidence="1">09/370B</strain>
    </source>
</reference>
<name>A0A0G3EWU8_KLEPN</name>
<sequence>MAESMSVLKNKLKMLYHSLPWWMKDRIEFIRAFGRFPCVHNPRTFNEKVLYRKRHACISDSRFSLFADKYLVRNYVAQKIGSDYLIPLYNVFFDIETLKNEIINHSKFVLKPNHGAGMVKIVDTVQTEDEITEIINSAKQWMSIDFSNGMGERHYSAIQKNILMEERIGKDGEFLVDYKIHLFRHRDNSFFYVLQIIDDRFVGDLNRTFYINNFDDLFSGNHILDFNSKFKLEKALSLSKILIDDLEYARIDWYIVEGQIYFGEITLTPAAGIGKGYGHELDLLMGEKWDLNLAPR</sequence>
<evidence type="ECO:0000313" key="1">
    <source>
        <dbReference type="EMBL" id="AKJ75370.1"/>
    </source>
</evidence>
<proteinExistence type="predicted"/>
<dbReference type="AlphaFoldDB" id="A0A0G3EWU8"/>
<organism evidence="1">
    <name type="scientific">Klebsiella pneumoniae</name>
    <dbReference type="NCBI Taxonomy" id="573"/>
    <lineage>
        <taxon>Bacteria</taxon>
        <taxon>Pseudomonadati</taxon>
        <taxon>Pseudomonadota</taxon>
        <taxon>Gammaproteobacteria</taxon>
        <taxon>Enterobacterales</taxon>
        <taxon>Enterobacteriaceae</taxon>
        <taxon>Klebsiella/Raoultella group</taxon>
        <taxon>Klebsiella</taxon>
        <taxon>Klebsiella pneumoniae complex</taxon>
    </lineage>
</organism>
<accession>A0A0G3EWU8</accession>
<dbReference type="InterPro" id="IPR029465">
    <property type="entry name" value="ATPgrasp_TupA"/>
</dbReference>
<protein>
    <submittedName>
        <fullName evidence="1">Putative polysaccharide synthesis protein</fullName>
    </submittedName>
</protein>
<dbReference type="EMBL" id="KR007675">
    <property type="protein sequence ID" value="AKJ75370.1"/>
    <property type="molecule type" value="Genomic_DNA"/>
</dbReference>
<gene>
    <name evidence="1" type="ORF">09_370B_00016</name>
</gene>